<feature type="domain" description="Mechanosensitive ion channel transmembrane helices 2/3" evidence="10">
    <location>
        <begin position="62"/>
        <end position="103"/>
    </location>
</feature>
<dbReference type="InterPro" id="IPR023408">
    <property type="entry name" value="MscS_beta-dom_sf"/>
</dbReference>
<keyword evidence="6 7" id="KW-0472">Membrane</keyword>
<feature type="transmembrane region" description="Helical" evidence="7">
    <location>
        <begin position="63"/>
        <end position="81"/>
    </location>
</feature>
<feature type="transmembrane region" description="Helical" evidence="7">
    <location>
        <begin position="20"/>
        <end position="42"/>
    </location>
</feature>
<keyword evidence="5 7" id="KW-1133">Transmembrane helix</keyword>
<evidence type="ECO:0000256" key="2">
    <source>
        <dbReference type="ARBA" id="ARBA00008017"/>
    </source>
</evidence>
<dbReference type="PANTHER" id="PTHR30221:SF20">
    <property type="entry name" value="SMALL-CONDUCTANCE MECHANOSENSITIVE CHANNEL"/>
    <property type="match status" value="1"/>
</dbReference>
<reference evidence="11" key="1">
    <citation type="submission" date="2019-05" db="EMBL/GenBank/DDBJ databases">
        <title>Methanoculleus sp. FWC-SCC1, a methanogenic archaeon isolated from deep marine cold seep.</title>
        <authorList>
            <person name="Chen Y.-W."/>
            <person name="Chen S.-C."/>
            <person name="Teng N.-H."/>
            <person name="Lai M.-C."/>
        </authorList>
    </citation>
    <scope>NUCLEOTIDE SEQUENCE</scope>
    <source>
        <strain evidence="11">FWC-SCC1</strain>
    </source>
</reference>
<dbReference type="InterPro" id="IPR045275">
    <property type="entry name" value="MscS_archaea/bacteria_type"/>
</dbReference>
<dbReference type="InterPro" id="IPR011014">
    <property type="entry name" value="MscS_channel_TM-2"/>
</dbReference>
<dbReference type="InterPro" id="IPR049142">
    <property type="entry name" value="MS_channel_1st"/>
</dbReference>
<evidence type="ECO:0000256" key="3">
    <source>
        <dbReference type="ARBA" id="ARBA00022475"/>
    </source>
</evidence>
<dbReference type="EMBL" id="VCYH01000002">
    <property type="protein sequence ID" value="MDN7024129.1"/>
    <property type="molecule type" value="Genomic_DNA"/>
</dbReference>
<dbReference type="Proteomes" id="UP001168338">
    <property type="component" value="Unassembled WGS sequence"/>
</dbReference>
<keyword evidence="12" id="KW-1185">Reference proteome</keyword>
<feature type="domain" description="Mechanosensitive ion channel MscS C-terminal" evidence="9">
    <location>
        <begin position="178"/>
        <end position="259"/>
    </location>
</feature>
<evidence type="ECO:0000256" key="1">
    <source>
        <dbReference type="ARBA" id="ARBA00004651"/>
    </source>
</evidence>
<keyword evidence="3" id="KW-1003">Cell membrane</keyword>
<dbReference type="Gene3D" id="3.30.70.100">
    <property type="match status" value="1"/>
</dbReference>
<evidence type="ECO:0000256" key="5">
    <source>
        <dbReference type="ARBA" id="ARBA00022989"/>
    </source>
</evidence>
<name>A0ABT8M870_9EURY</name>
<protein>
    <submittedName>
        <fullName evidence="11">Mechanosensitive ion channel family protein</fullName>
    </submittedName>
</protein>
<dbReference type="InterPro" id="IPR049278">
    <property type="entry name" value="MS_channel_C"/>
</dbReference>
<sequence>MSLNVTAVLETPVGPWDFTVGNLLVVIVILAVGVAVAKFLALNVRKALAEKVPKNDLELLAKIVYYATILVALMVALPNLNLDLSGLLVAGGIASLVIAFASQSVVSNLVSGLFLMVERPIKIGDNIGVEGISGNIEDVRVLSTVVRTYDGVYVRIPNEKVFTSNITNYVQNVARRFEYTVGIRYSDDADTAIRIVKETIWQHPFALKEPAPSVFVDSLGDNSVNLTVYIWAPAREWWGVRTELLWQIKVALEENGIEIPFPQRTLWFPNGLNEAPGKPPE</sequence>
<dbReference type="InterPro" id="IPR011066">
    <property type="entry name" value="MscS_channel_C_sf"/>
</dbReference>
<dbReference type="Gene3D" id="2.30.30.60">
    <property type="match status" value="1"/>
</dbReference>
<comment type="similarity">
    <text evidence="2">Belongs to the MscS (TC 1.A.23) family.</text>
</comment>
<dbReference type="SUPFAM" id="SSF82689">
    <property type="entry name" value="Mechanosensitive channel protein MscS (YggB), C-terminal domain"/>
    <property type="match status" value="1"/>
</dbReference>
<organism evidence="11 12">
    <name type="scientific">Methanoculleus frigidifontis</name>
    <dbReference type="NCBI Taxonomy" id="2584085"/>
    <lineage>
        <taxon>Archaea</taxon>
        <taxon>Methanobacteriati</taxon>
        <taxon>Methanobacteriota</taxon>
        <taxon>Stenosarchaea group</taxon>
        <taxon>Methanomicrobia</taxon>
        <taxon>Methanomicrobiales</taxon>
        <taxon>Methanomicrobiaceae</taxon>
        <taxon>Methanoculleus</taxon>
    </lineage>
</organism>
<dbReference type="Gene3D" id="1.10.287.1260">
    <property type="match status" value="1"/>
</dbReference>
<dbReference type="Pfam" id="PF21088">
    <property type="entry name" value="MS_channel_1st"/>
    <property type="match status" value="1"/>
</dbReference>
<dbReference type="RefSeq" id="WP_301663217.1">
    <property type="nucleotide sequence ID" value="NZ_VCYH01000002.1"/>
</dbReference>
<proteinExistence type="inferred from homology"/>
<feature type="transmembrane region" description="Helical" evidence="7">
    <location>
        <begin position="87"/>
        <end position="117"/>
    </location>
</feature>
<evidence type="ECO:0000259" key="9">
    <source>
        <dbReference type="Pfam" id="PF21082"/>
    </source>
</evidence>
<accession>A0ABT8M870</accession>
<evidence type="ECO:0000313" key="12">
    <source>
        <dbReference type="Proteomes" id="UP001168338"/>
    </source>
</evidence>
<dbReference type="InterPro" id="IPR010920">
    <property type="entry name" value="LSM_dom_sf"/>
</dbReference>
<dbReference type="Pfam" id="PF21082">
    <property type="entry name" value="MS_channel_3rd"/>
    <property type="match status" value="1"/>
</dbReference>
<keyword evidence="4 7" id="KW-0812">Transmembrane</keyword>
<comment type="subcellular location">
    <subcellularLocation>
        <location evidence="1">Cell membrane</location>
        <topology evidence="1">Multi-pass membrane protein</topology>
    </subcellularLocation>
</comment>
<dbReference type="SUPFAM" id="SSF82861">
    <property type="entry name" value="Mechanosensitive channel protein MscS (YggB), transmembrane region"/>
    <property type="match status" value="1"/>
</dbReference>
<evidence type="ECO:0000256" key="4">
    <source>
        <dbReference type="ARBA" id="ARBA00022692"/>
    </source>
</evidence>
<evidence type="ECO:0000256" key="6">
    <source>
        <dbReference type="ARBA" id="ARBA00023136"/>
    </source>
</evidence>
<comment type="caution">
    <text evidence="11">The sequence shown here is derived from an EMBL/GenBank/DDBJ whole genome shotgun (WGS) entry which is preliminary data.</text>
</comment>
<evidence type="ECO:0000313" key="11">
    <source>
        <dbReference type="EMBL" id="MDN7024129.1"/>
    </source>
</evidence>
<dbReference type="SUPFAM" id="SSF50182">
    <property type="entry name" value="Sm-like ribonucleoproteins"/>
    <property type="match status" value="1"/>
</dbReference>
<evidence type="ECO:0000259" key="8">
    <source>
        <dbReference type="Pfam" id="PF00924"/>
    </source>
</evidence>
<dbReference type="PANTHER" id="PTHR30221">
    <property type="entry name" value="SMALL-CONDUCTANCE MECHANOSENSITIVE CHANNEL"/>
    <property type="match status" value="1"/>
</dbReference>
<dbReference type="InterPro" id="IPR006685">
    <property type="entry name" value="MscS_channel_2nd"/>
</dbReference>
<gene>
    <name evidence="11" type="ORF">FGU65_04365</name>
</gene>
<feature type="domain" description="Mechanosensitive ion channel MscS" evidence="8">
    <location>
        <begin position="105"/>
        <end position="170"/>
    </location>
</feature>
<evidence type="ECO:0000256" key="7">
    <source>
        <dbReference type="SAM" id="Phobius"/>
    </source>
</evidence>
<dbReference type="Pfam" id="PF00924">
    <property type="entry name" value="MS_channel_2nd"/>
    <property type="match status" value="1"/>
</dbReference>
<evidence type="ECO:0000259" key="10">
    <source>
        <dbReference type="Pfam" id="PF21088"/>
    </source>
</evidence>